<dbReference type="Proteomes" id="UP000290572">
    <property type="component" value="Unassembled WGS sequence"/>
</dbReference>
<evidence type="ECO:0000313" key="2">
    <source>
        <dbReference type="EMBL" id="RXN22564.1"/>
    </source>
</evidence>
<keyword evidence="3" id="KW-1185">Reference proteome</keyword>
<dbReference type="PANTHER" id="PTHR46579">
    <property type="entry name" value="F5/8 TYPE C DOMAIN-CONTAINING PROTEIN-RELATED"/>
    <property type="match status" value="1"/>
</dbReference>
<dbReference type="AlphaFoldDB" id="A0A498MT31"/>
<proteinExistence type="predicted"/>
<feature type="region of interest" description="Disordered" evidence="1">
    <location>
        <begin position="1"/>
        <end position="59"/>
    </location>
</feature>
<feature type="region of interest" description="Disordered" evidence="1">
    <location>
        <begin position="382"/>
        <end position="421"/>
    </location>
</feature>
<comment type="caution">
    <text evidence="2">The sequence shown here is derived from an EMBL/GenBank/DDBJ whole genome shotgun (WGS) entry which is preliminary data.</text>
</comment>
<dbReference type="STRING" id="84645.A0A498MT31"/>
<accession>A0A498MT31</accession>
<protein>
    <submittedName>
        <fullName evidence="2">Uncharacterized protein</fullName>
    </submittedName>
</protein>
<sequence>MSPSGDLDRDELDTDDTANMALAFTGDQIDQEDRSSPHLSTADIETKSPSGDLDLQLDPDDTASIVLPLAAICGENESEVRPDSSCANLELMSSSGRSVLTTELQPSDMDQQFTCDSSSEDSVSGDDSEIPDIPEDDPFRQIGFDTDMDSVLMSADSKARPAMQNTTQFNGYFGCGFCLHPGTLVEKQVKYTVTDREYPDREVKKMLADMEQAVTQNRSVRGVKGPSPLINMPFFDIVWGFVPDYMHAVLLGVIRQLTELLLNNTDQPYYIGSPNTMMVLENRIKDIKPPHLITRQPRPLAEFKYWKASEWRAWLLFYSLPVLNDVLQPRYVNHLGLLVSALFLLLNENITFQDINKADNMLFEFVARFCGGRNDRVSVRKIQEQTQGARQSKPSSERMEGRDKSRMKTPERLIARRSTQH</sequence>
<dbReference type="PANTHER" id="PTHR46579:SF1">
    <property type="entry name" value="F5_8 TYPE C DOMAIN-CONTAINING PROTEIN"/>
    <property type="match status" value="1"/>
</dbReference>
<feature type="region of interest" description="Disordered" evidence="1">
    <location>
        <begin position="104"/>
        <end position="141"/>
    </location>
</feature>
<organism evidence="2 3">
    <name type="scientific">Labeo rohita</name>
    <name type="common">Indian major carp</name>
    <name type="synonym">Cyprinus rohita</name>
    <dbReference type="NCBI Taxonomy" id="84645"/>
    <lineage>
        <taxon>Eukaryota</taxon>
        <taxon>Metazoa</taxon>
        <taxon>Chordata</taxon>
        <taxon>Craniata</taxon>
        <taxon>Vertebrata</taxon>
        <taxon>Euteleostomi</taxon>
        <taxon>Actinopterygii</taxon>
        <taxon>Neopterygii</taxon>
        <taxon>Teleostei</taxon>
        <taxon>Ostariophysi</taxon>
        <taxon>Cypriniformes</taxon>
        <taxon>Cyprinidae</taxon>
        <taxon>Labeoninae</taxon>
        <taxon>Labeonini</taxon>
        <taxon>Labeo</taxon>
    </lineage>
</organism>
<reference evidence="2 3" key="1">
    <citation type="submission" date="2018-03" db="EMBL/GenBank/DDBJ databases">
        <title>Draft genome sequence of Rohu Carp (Labeo rohita).</title>
        <authorList>
            <person name="Das P."/>
            <person name="Kushwaha B."/>
            <person name="Joshi C.G."/>
            <person name="Kumar D."/>
            <person name="Nagpure N.S."/>
            <person name="Sahoo L."/>
            <person name="Das S.P."/>
            <person name="Bit A."/>
            <person name="Patnaik S."/>
            <person name="Meher P.K."/>
            <person name="Jayasankar P."/>
            <person name="Koringa P.G."/>
            <person name="Patel N.V."/>
            <person name="Hinsu A.T."/>
            <person name="Kumar R."/>
            <person name="Pandey M."/>
            <person name="Agarwal S."/>
            <person name="Srivastava S."/>
            <person name="Singh M."/>
            <person name="Iquebal M.A."/>
            <person name="Jaiswal S."/>
            <person name="Angadi U.B."/>
            <person name="Kumar N."/>
            <person name="Raza M."/>
            <person name="Shah T.M."/>
            <person name="Rai A."/>
            <person name="Jena J.K."/>
        </authorList>
    </citation>
    <scope>NUCLEOTIDE SEQUENCE [LARGE SCALE GENOMIC DNA]</scope>
    <source>
        <strain evidence="2">DASCIFA01</strain>
        <tissue evidence="2">Testis</tissue>
    </source>
</reference>
<feature type="compositionally biased region" description="Polar residues" evidence="1">
    <location>
        <begin position="384"/>
        <end position="394"/>
    </location>
</feature>
<gene>
    <name evidence="2" type="ORF">ROHU_023413</name>
</gene>
<feature type="compositionally biased region" description="Acidic residues" evidence="1">
    <location>
        <begin position="123"/>
        <end position="136"/>
    </location>
</feature>
<feature type="compositionally biased region" description="Polar residues" evidence="1">
    <location>
        <begin position="104"/>
        <end position="115"/>
    </location>
</feature>
<evidence type="ECO:0000256" key="1">
    <source>
        <dbReference type="SAM" id="MobiDB-lite"/>
    </source>
</evidence>
<name>A0A498MT31_LABRO</name>
<feature type="compositionally biased region" description="Basic and acidic residues" evidence="1">
    <location>
        <begin position="395"/>
        <end position="414"/>
    </location>
</feature>
<dbReference type="EMBL" id="QBIY01012586">
    <property type="protein sequence ID" value="RXN22564.1"/>
    <property type="molecule type" value="Genomic_DNA"/>
</dbReference>
<evidence type="ECO:0000313" key="3">
    <source>
        <dbReference type="Proteomes" id="UP000290572"/>
    </source>
</evidence>